<reference evidence="2 3" key="1">
    <citation type="submission" date="2018-10" db="EMBL/GenBank/DDBJ databases">
        <title>Phylogenomics of Brevibacillus.</title>
        <authorList>
            <person name="Dunlap C."/>
        </authorList>
    </citation>
    <scope>NUCLEOTIDE SEQUENCE [LARGE SCALE GENOMIC DNA]</scope>
    <source>
        <strain evidence="2 3">JCM 15716</strain>
    </source>
</reference>
<dbReference type="InterPro" id="IPR003797">
    <property type="entry name" value="DegV"/>
</dbReference>
<gene>
    <name evidence="2" type="ORF">EDM56_06545</name>
</gene>
<dbReference type="PANTHER" id="PTHR33434:SF2">
    <property type="entry name" value="FATTY ACID-BINDING PROTEIN TM_1468"/>
    <property type="match status" value="1"/>
</dbReference>
<dbReference type="OrthoDB" id="9780660at2"/>
<sequence length="285" mass="30619">MPPIVIVTDSAADIDDAKRAEWGIINVPLKVNLGQETYADWVTIKPTAFYQKLRETGVLATTSQPSPLEFAECFKKIVDEHGPDVQIIALMLSAALSGTYQSALIGKSMLEEEVDITIIDSRKASYLYGYAAVQAARAAKEGKTKQQVLDLIGHILNDVQVFFLVDTLTYLQKGGRIGKASALIGSLLNIKPILSLDSVGTVFPVDKVRGTKKAIARIVEELQAYAKGEPVVLGIVHADAEAEAAELLEKLKQEFKVTDSFLVELGAVIGAHAGPGTLGFVISKA</sequence>
<evidence type="ECO:0000313" key="3">
    <source>
        <dbReference type="Proteomes" id="UP000271031"/>
    </source>
</evidence>
<dbReference type="RefSeq" id="WP_122917087.1">
    <property type="nucleotide sequence ID" value="NZ_RHHQ01000006.1"/>
</dbReference>
<dbReference type="Pfam" id="PF02645">
    <property type="entry name" value="DegV"/>
    <property type="match status" value="1"/>
</dbReference>
<dbReference type="InterPro" id="IPR050270">
    <property type="entry name" value="DegV_domain_contain"/>
</dbReference>
<dbReference type="AlphaFoldDB" id="A0A3M8DUS2"/>
<dbReference type="Proteomes" id="UP000271031">
    <property type="component" value="Unassembled WGS sequence"/>
</dbReference>
<evidence type="ECO:0000256" key="1">
    <source>
        <dbReference type="ARBA" id="ARBA00023121"/>
    </source>
</evidence>
<dbReference type="PANTHER" id="PTHR33434">
    <property type="entry name" value="DEGV DOMAIN-CONTAINING PROTEIN DR_1986-RELATED"/>
    <property type="match status" value="1"/>
</dbReference>
<evidence type="ECO:0000313" key="2">
    <source>
        <dbReference type="EMBL" id="RNB91235.1"/>
    </source>
</evidence>
<comment type="caution">
    <text evidence="2">The sequence shown here is derived from an EMBL/GenBank/DDBJ whole genome shotgun (WGS) entry which is preliminary data.</text>
</comment>
<dbReference type="NCBIfam" id="TIGR00762">
    <property type="entry name" value="DegV"/>
    <property type="match status" value="1"/>
</dbReference>
<dbReference type="PROSITE" id="PS51482">
    <property type="entry name" value="DEGV"/>
    <property type="match status" value="1"/>
</dbReference>
<proteinExistence type="predicted"/>
<dbReference type="EMBL" id="RHHQ01000006">
    <property type="protein sequence ID" value="RNB91235.1"/>
    <property type="molecule type" value="Genomic_DNA"/>
</dbReference>
<name>A0A3M8DUS2_9BACL</name>
<keyword evidence="3" id="KW-1185">Reference proteome</keyword>
<accession>A0A3M8DUS2</accession>
<dbReference type="Gene3D" id="3.30.1180.10">
    <property type="match status" value="1"/>
</dbReference>
<dbReference type="SUPFAM" id="SSF82549">
    <property type="entry name" value="DAK1/DegV-like"/>
    <property type="match status" value="1"/>
</dbReference>
<dbReference type="Gene3D" id="3.40.50.10170">
    <property type="match status" value="1"/>
</dbReference>
<dbReference type="GO" id="GO:0008289">
    <property type="term" value="F:lipid binding"/>
    <property type="evidence" value="ECO:0007669"/>
    <property type="project" value="UniProtKB-KW"/>
</dbReference>
<organism evidence="2 3">
    <name type="scientific">Brevibacillus fluminis</name>
    <dbReference type="NCBI Taxonomy" id="511487"/>
    <lineage>
        <taxon>Bacteria</taxon>
        <taxon>Bacillati</taxon>
        <taxon>Bacillota</taxon>
        <taxon>Bacilli</taxon>
        <taxon>Bacillales</taxon>
        <taxon>Paenibacillaceae</taxon>
        <taxon>Brevibacillus</taxon>
    </lineage>
</organism>
<dbReference type="InterPro" id="IPR043168">
    <property type="entry name" value="DegV_C"/>
</dbReference>
<keyword evidence="1" id="KW-0446">Lipid-binding</keyword>
<protein>
    <submittedName>
        <fullName evidence="2">DegV family protein</fullName>
    </submittedName>
</protein>